<dbReference type="RefSeq" id="WP_344808927.1">
    <property type="nucleotide sequence ID" value="NZ_BAABAB010000048.1"/>
</dbReference>
<feature type="region of interest" description="Disordered" evidence="1">
    <location>
        <begin position="31"/>
        <end position="57"/>
    </location>
</feature>
<evidence type="ECO:0000313" key="4">
    <source>
        <dbReference type="Proteomes" id="UP001501490"/>
    </source>
</evidence>
<organism evidence="3 4">
    <name type="scientific">Microlunatus ginsengisoli</name>
    <dbReference type="NCBI Taxonomy" id="363863"/>
    <lineage>
        <taxon>Bacteria</taxon>
        <taxon>Bacillati</taxon>
        <taxon>Actinomycetota</taxon>
        <taxon>Actinomycetes</taxon>
        <taxon>Propionibacteriales</taxon>
        <taxon>Propionibacteriaceae</taxon>
        <taxon>Microlunatus</taxon>
    </lineage>
</organism>
<evidence type="ECO:0000256" key="1">
    <source>
        <dbReference type="SAM" id="MobiDB-lite"/>
    </source>
</evidence>
<name>A0ABP7ARH9_9ACTN</name>
<protein>
    <submittedName>
        <fullName evidence="3">Uncharacterized protein</fullName>
    </submittedName>
</protein>
<accession>A0ABP7ARH9</accession>
<dbReference type="EMBL" id="BAABAB010000048">
    <property type="protein sequence ID" value="GAA3638009.1"/>
    <property type="molecule type" value="Genomic_DNA"/>
</dbReference>
<keyword evidence="2" id="KW-0812">Transmembrane</keyword>
<proteinExistence type="predicted"/>
<comment type="caution">
    <text evidence="3">The sequence shown here is derived from an EMBL/GenBank/DDBJ whole genome shotgun (WGS) entry which is preliminary data.</text>
</comment>
<feature type="compositionally biased region" description="Basic and acidic residues" evidence="1">
    <location>
        <begin position="47"/>
        <end position="57"/>
    </location>
</feature>
<gene>
    <name evidence="3" type="ORF">GCM10022236_45570</name>
</gene>
<sequence length="57" mass="6570">MNGVDEAFEMIGGILLAITLLLILLTWLESSLSTGPDPQRHRRGRTDRRQDEDDQYR</sequence>
<keyword evidence="2" id="KW-0472">Membrane</keyword>
<reference evidence="4" key="1">
    <citation type="journal article" date="2019" name="Int. J. Syst. Evol. Microbiol.">
        <title>The Global Catalogue of Microorganisms (GCM) 10K type strain sequencing project: providing services to taxonomists for standard genome sequencing and annotation.</title>
        <authorList>
            <consortium name="The Broad Institute Genomics Platform"/>
            <consortium name="The Broad Institute Genome Sequencing Center for Infectious Disease"/>
            <person name="Wu L."/>
            <person name="Ma J."/>
        </authorList>
    </citation>
    <scope>NUCLEOTIDE SEQUENCE [LARGE SCALE GENOMIC DNA]</scope>
    <source>
        <strain evidence="4">JCM 16929</strain>
    </source>
</reference>
<dbReference type="Proteomes" id="UP001501490">
    <property type="component" value="Unassembled WGS sequence"/>
</dbReference>
<keyword evidence="2" id="KW-1133">Transmembrane helix</keyword>
<keyword evidence="4" id="KW-1185">Reference proteome</keyword>
<evidence type="ECO:0000313" key="3">
    <source>
        <dbReference type="EMBL" id="GAA3638009.1"/>
    </source>
</evidence>
<evidence type="ECO:0000256" key="2">
    <source>
        <dbReference type="SAM" id="Phobius"/>
    </source>
</evidence>
<feature type="transmembrane region" description="Helical" evidence="2">
    <location>
        <begin position="7"/>
        <end position="28"/>
    </location>
</feature>